<feature type="region of interest" description="Disordered" evidence="1">
    <location>
        <begin position="1"/>
        <end position="30"/>
    </location>
</feature>
<accession>A0A9D4RW48</accession>
<evidence type="ECO:0000313" key="2">
    <source>
        <dbReference type="EMBL" id="KAH3880772.1"/>
    </source>
</evidence>
<name>A0A9D4RW48_DREPO</name>
<dbReference type="EMBL" id="JAIWYP010000001">
    <property type="protein sequence ID" value="KAH3880772.1"/>
    <property type="molecule type" value="Genomic_DNA"/>
</dbReference>
<gene>
    <name evidence="2" type="ORF">DPMN_004693</name>
</gene>
<dbReference type="Proteomes" id="UP000828390">
    <property type="component" value="Unassembled WGS sequence"/>
</dbReference>
<reference evidence="2" key="2">
    <citation type="submission" date="2020-11" db="EMBL/GenBank/DDBJ databases">
        <authorList>
            <person name="McCartney M.A."/>
            <person name="Auch B."/>
            <person name="Kono T."/>
            <person name="Mallez S."/>
            <person name="Becker A."/>
            <person name="Gohl D.M."/>
            <person name="Silverstein K.A.T."/>
            <person name="Koren S."/>
            <person name="Bechman K.B."/>
            <person name="Herman A."/>
            <person name="Abrahante J.E."/>
            <person name="Garbe J."/>
        </authorList>
    </citation>
    <scope>NUCLEOTIDE SEQUENCE</scope>
    <source>
        <strain evidence="2">Duluth1</strain>
        <tissue evidence="2">Whole animal</tissue>
    </source>
</reference>
<comment type="caution">
    <text evidence="2">The sequence shown here is derived from an EMBL/GenBank/DDBJ whole genome shotgun (WGS) entry which is preliminary data.</text>
</comment>
<proteinExistence type="predicted"/>
<evidence type="ECO:0000256" key="1">
    <source>
        <dbReference type="SAM" id="MobiDB-lite"/>
    </source>
</evidence>
<keyword evidence="3" id="KW-1185">Reference proteome</keyword>
<evidence type="ECO:0000313" key="3">
    <source>
        <dbReference type="Proteomes" id="UP000828390"/>
    </source>
</evidence>
<sequence>MPNLARGFSSVNKKPARPARTPAKLKGASAGQKLGVKSLHHNINQIKRKIISLQYGQ</sequence>
<dbReference type="AlphaFoldDB" id="A0A9D4RW48"/>
<reference evidence="2" key="1">
    <citation type="journal article" date="2019" name="bioRxiv">
        <title>The Genome of the Zebra Mussel, Dreissena polymorpha: A Resource for Invasive Species Research.</title>
        <authorList>
            <person name="McCartney M.A."/>
            <person name="Auch B."/>
            <person name="Kono T."/>
            <person name="Mallez S."/>
            <person name="Zhang Y."/>
            <person name="Obille A."/>
            <person name="Becker A."/>
            <person name="Abrahante J.E."/>
            <person name="Garbe J."/>
            <person name="Badalamenti J.P."/>
            <person name="Herman A."/>
            <person name="Mangelson H."/>
            <person name="Liachko I."/>
            <person name="Sullivan S."/>
            <person name="Sone E.D."/>
            <person name="Koren S."/>
            <person name="Silverstein K.A.T."/>
            <person name="Beckman K.B."/>
            <person name="Gohl D.M."/>
        </authorList>
    </citation>
    <scope>NUCLEOTIDE SEQUENCE</scope>
    <source>
        <strain evidence="2">Duluth1</strain>
        <tissue evidence="2">Whole animal</tissue>
    </source>
</reference>
<protein>
    <submittedName>
        <fullName evidence="2">Uncharacterized protein</fullName>
    </submittedName>
</protein>
<organism evidence="2 3">
    <name type="scientific">Dreissena polymorpha</name>
    <name type="common">Zebra mussel</name>
    <name type="synonym">Mytilus polymorpha</name>
    <dbReference type="NCBI Taxonomy" id="45954"/>
    <lineage>
        <taxon>Eukaryota</taxon>
        <taxon>Metazoa</taxon>
        <taxon>Spiralia</taxon>
        <taxon>Lophotrochozoa</taxon>
        <taxon>Mollusca</taxon>
        <taxon>Bivalvia</taxon>
        <taxon>Autobranchia</taxon>
        <taxon>Heteroconchia</taxon>
        <taxon>Euheterodonta</taxon>
        <taxon>Imparidentia</taxon>
        <taxon>Neoheterodontei</taxon>
        <taxon>Myida</taxon>
        <taxon>Dreissenoidea</taxon>
        <taxon>Dreissenidae</taxon>
        <taxon>Dreissena</taxon>
    </lineage>
</organism>